<evidence type="ECO:0000256" key="1">
    <source>
        <dbReference type="SAM" id="MobiDB-lite"/>
    </source>
</evidence>
<dbReference type="Proteomes" id="UP000053989">
    <property type="component" value="Unassembled WGS sequence"/>
</dbReference>
<organism evidence="3 4">
    <name type="scientific">Scleroderma citrinum Foug A</name>
    <dbReference type="NCBI Taxonomy" id="1036808"/>
    <lineage>
        <taxon>Eukaryota</taxon>
        <taxon>Fungi</taxon>
        <taxon>Dikarya</taxon>
        <taxon>Basidiomycota</taxon>
        <taxon>Agaricomycotina</taxon>
        <taxon>Agaricomycetes</taxon>
        <taxon>Agaricomycetidae</taxon>
        <taxon>Boletales</taxon>
        <taxon>Sclerodermatineae</taxon>
        <taxon>Sclerodermataceae</taxon>
        <taxon>Scleroderma</taxon>
    </lineage>
</organism>
<feature type="transmembrane region" description="Helical" evidence="2">
    <location>
        <begin position="453"/>
        <end position="474"/>
    </location>
</feature>
<accession>A0A0C3CT33</accession>
<feature type="compositionally biased region" description="Polar residues" evidence="1">
    <location>
        <begin position="121"/>
        <end position="132"/>
    </location>
</feature>
<dbReference type="AlphaFoldDB" id="A0A0C3CT33"/>
<feature type="transmembrane region" description="Helical" evidence="2">
    <location>
        <begin position="591"/>
        <end position="608"/>
    </location>
</feature>
<feature type="region of interest" description="Disordered" evidence="1">
    <location>
        <begin position="86"/>
        <end position="140"/>
    </location>
</feature>
<protein>
    <submittedName>
        <fullName evidence="3">Uncharacterized protein</fullName>
    </submittedName>
</protein>
<keyword evidence="2" id="KW-1133">Transmembrane helix</keyword>
<sequence>MPSISFRRILSKLSLWLLRIVKSIPRDLNGALLRLIQTILRVHSAATPPSPSTRPPLTICASSAPAISLQMQGSVPLSTSPLGICGSDGNGVAVPPPSNQSDAVDEASPDPPLRNRELAQRSGTTANPNNKSLLRGASPDEFMRRRFSSRAVNKDVTTPMVLQAGETDYDDEPKVDGWLRCTQPEGALYYIYEEKNIVTDVATPDKRKKILDICVGLLDTAEKLGLPLHSDVQLVIGYSTARGQREWGYYFVDHQRKLLFWVHEYNLSSIFTNVRGVTEKSHMRQAIMTQYWMHVELFPNLRELKAEDHEELKNILIQAIADATTSGSPLVPYELDTMEKMLAMVDSCEGSIGKENTHAVWVTGRFMRLFSHCKFVNFSGQRSARLNADQSIYTSRHSRGYSPSLFIRVFDLILFGSASSHAEELDGAWVDKIIHFPRWKAYITKLNAEWSGFTFYSTVLLAVNVSLLAIPALGGGGGGGSPSSAGNSTEGPPNPPWTDQETASIIAIYLSILFVVGALVTSMQLSDHIRGKEHSSATEASKVLQRTAESWFGTDGLAITFSLPYAFLIWGIVLFVLGLSLVMFASSSHSMPIITGPIMLIVVLFAIWPSLSSKGYFSGAAGPWRSIVEWKSMIRRPSFREERREGQNGTMV</sequence>
<keyword evidence="4" id="KW-1185">Reference proteome</keyword>
<proteinExistence type="predicted"/>
<feature type="transmembrane region" description="Helical" evidence="2">
    <location>
        <begin position="565"/>
        <end position="585"/>
    </location>
</feature>
<reference evidence="3 4" key="1">
    <citation type="submission" date="2014-04" db="EMBL/GenBank/DDBJ databases">
        <authorList>
            <consortium name="DOE Joint Genome Institute"/>
            <person name="Kuo A."/>
            <person name="Kohler A."/>
            <person name="Nagy L.G."/>
            <person name="Floudas D."/>
            <person name="Copeland A."/>
            <person name="Barry K.W."/>
            <person name="Cichocki N."/>
            <person name="Veneault-Fourrey C."/>
            <person name="LaButti K."/>
            <person name="Lindquist E.A."/>
            <person name="Lipzen A."/>
            <person name="Lundell T."/>
            <person name="Morin E."/>
            <person name="Murat C."/>
            <person name="Sun H."/>
            <person name="Tunlid A."/>
            <person name="Henrissat B."/>
            <person name="Grigoriev I.V."/>
            <person name="Hibbett D.S."/>
            <person name="Martin F."/>
            <person name="Nordberg H.P."/>
            <person name="Cantor M.N."/>
            <person name="Hua S.X."/>
        </authorList>
    </citation>
    <scope>NUCLEOTIDE SEQUENCE [LARGE SCALE GENOMIC DNA]</scope>
    <source>
        <strain evidence="3 4">Foug A</strain>
    </source>
</reference>
<dbReference type="STRING" id="1036808.A0A0C3CT33"/>
<dbReference type="InParanoid" id="A0A0C3CT33"/>
<dbReference type="OrthoDB" id="2657661at2759"/>
<name>A0A0C3CT33_9AGAM</name>
<evidence type="ECO:0000313" key="4">
    <source>
        <dbReference type="Proteomes" id="UP000053989"/>
    </source>
</evidence>
<keyword evidence="2" id="KW-0812">Transmembrane</keyword>
<feature type="transmembrane region" description="Helical" evidence="2">
    <location>
        <begin position="502"/>
        <end position="522"/>
    </location>
</feature>
<gene>
    <name evidence="3" type="ORF">SCLCIDRAFT_1224224</name>
</gene>
<dbReference type="EMBL" id="KN822242">
    <property type="protein sequence ID" value="KIM51745.1"/>
    <property type="molecule type" value="Genomic_DNA"/>
</dbReference>
<reference evidence="4" key="2">
    <citation type="submission" date="2015-01" db="EMBL/GenBank/DDBJ databases">
        <title>Evolutionary Origins and Diversification of the Mycorrhizal Mutualists.</title>
        <authorList>
            <consortium name="DOE Joint Genome Institute"/>
            <consortium name="Mycorrhizal Genomics Consortium"/>
            <person name="Kohler A."/>
            <person name="Kuo A."/>
            <person name="Nagy L.G."/>
            <person name="Floudas D."/>
            <person name="Copeland A."/>
            <person name="Barry K.W."/>
            <person name="Cichocki N."/>
            <person name="Veneault-Fourrey C."/>
            <person name="LaButti K."/>
            <person name="Lindquist E.A."/>
            <person name="Lipzen A."/>
            <person name="Lundell T."/>
            <person name="Morin E."/>
            <person name="Murat C."/>
            <person name="Riley R."/>
            <person name="Ohm R."/>
            <person name="Sun H."/>
            <person name="Tunlid A."/>
            <person name="Henrissat B."/>
            <person name="Grigoriev I.V."/>
            <person name="Hibbett D.S."/>
            <person name="Martin F."/>
        </authorList>
    </citation>
    <scope>NUCLEOTIDE SEQUENCE [LARGE SCALE GENOMIC DNA]</scope>
    <source>
        <strain evidence="4">Foug A</strain>
    </source>
</reference>
<keyword evidence="2" id="KW-0472">Membrane</keyword>
<dbReference type="HOGENOM" id="CLU_015091_1_2_1"/>
<evidence type="ECO:0000256" key="2">
    <source>
        <dbReference type="SAM" id="Phobius"/>
    </source>
</evidence>
<evidence type="ECO:0000313" key="3">
    <source>
        <dbReference type="EMBL" id="KIM51745.1"/>
    </source>
</evidence>